<evidence type="ECO:0000313" key="12">
    <source>
        <dbReference type="Proteomes" id="UP000019487"/>
    </source>
</evidence>
<dbReference type="PROSITE" id="PS51194">
    <property type="entry name" value="HELICASE_CTER"/>
    <property type="match status" value="1"/>
</dbReference>
<dbReference type="InterPro" id="IPR004589">
    <property type="entry name" value="DNA_helicase_ATP-dep_RecQ"/>
</dbReference>
<dbReference type="InterPro" id="IPR014001">
    <property type="entry name" value="Helicase_ATP-bd"/>
</dbReference>
<dbReference type="Pfam" id="PF00270">
    <property type="entry name" value="DEAD"/>
    <property type="match status" value="1"/>
</dbReference>
<dbReference type="Pfam" id="PF16124">
    <property type="entry name" value="RecQ_Zn_bind"/>
    <property type="match status" value="1"/>
</dbReference>
<comment type="similarity">
    <text evidence="1 7">Belongs to the helicase family. RecQ subfamily.</text>
</comment>
<dbReference type="InterPro" id="IPR001650">
    <property type="entry name" value="Helicase_C-like"/>
</dbReference>
<name>W9CG88_SCLBF</name>
<reference evidence="11 12" key="1">
    <citation type="journal article" date="2014" name="Genome Announc.">
        <title>Draft genome sequence of Sclerotinia borealis, a psychrophilic plant pathogenic fungus.</title>
        <authorList>
            <person name="Mardanov A.V."/>
            <person name="Beletsky A.V."/>
            <person name="Kadnikov V.V."/>
            <person name="Ignatov A.N."/>
            <person name="Ravin N.V."/>
        </authorList>
    </citation>
    <scope>NUCLEOTIDE SEQUENCE [LARGE SCALE GENOMIC DNA]</scope>
    <source>
        <strain evidence="12">F-4157</strain>
    </source>
</reference>
<dbReference type="AlphaFoldDB" id="W9CG88"/>
<comment type="catalytic activity">
    <reaction evidence="7">
        <text>ATP + H2O = ADP + phosphate + H(+)</text>
        <dbReference type="Rhea" id="RHEA:13065"/>
        <dbReference type="ChEBI" id="CHEBI:15377"/>
        <dbReference type="ChEBI" id="CHEBI:15378"/>
        <dbReference type="ChEBI" id="CHEBI:30616"/>
        <dbReference type="ChEBI" id="CHEBI:43474"/>
        <dbReference type="ChEBI" id="CHEBI:456216"/>
    </reaction>
</comment>
<dbReference type="GO" id="GO:0005694">
    <property type="term" value="C:chromosome"/>
    <property type="evidence" value="ECO:0007669"/>
    <property type="project" value="TreeGrafter"/>
</dbReference>
<dbReference type="GO" id="GO:0009378">
    <property type="term" value="F:four-way junction helicase activity"/>
    <property type="evidence" value="ECO:0007669"/>
    <property type="project" value="TreeGrafter"/>
</dbReference>
<keyword evidence="5 7" id="KW-0067">ATP-binding</keyword>
<feature type="domain" description="Helicase C-terminal" evidence="10">
    <location>
        <begin position="257"/>
        <end position="406"/>
    </location>
</feature>
<evidence type="ECO:0000256" key="4">
    <source>
        <dbReference type="ARBA" id="ARBA00022806"/>
    </source>
</evidence>
<dbReference type="CDD" id="cd17920">
    <property type="entry name" value="DEXHc_RecQ"/>
    <property type="match status" value="1"/>
</dbReference>
<dbReference type="HOGENOM" id="CLU_001103_9_3_1"/>
<evidence type="ECO:0000256" key="7">
    <source>
        <dbReference type="RuleBase" id="RU364117"/>
    </source>
</evidence>
<keyword evidence="3 7" id="KW-0378">Hydrolase</keyword>
<dbReference type="GO" id="GO:0003676">
    <property type="term" value="F:nucleic acid binding"/>
    <property type="evidence" value="ECO:0007669"/>
    <property type="project" value="InterPro"/>
</dbReference>
<comment type="subcellular location">
    <subcellularLocation>
        <location evidence="7">Nucleus</location>
    </subcellularLocation>
</comment>
<dbReference type="PROSITE" id="PS51192">
    <property type="entry name" value="HELICASE_ATP_BIND_1"/>
    <property type="match status" value="1"/>
</dbReference>
<feature type="domain" description="Helicase ATP-binding" evidence="9">
    <location>
        <begin position="33"/>
        <end position="207"/>
    </location>
</feature>
<dbReference type="GO" id="GO:0016887">
    <property type="term" value="F:ATP hydrolysis activity"/>
    <property type="evidence" value="ECO:0007669"/>
    <property type="project" value="RHEA"/>
</dbReference>
<evidence type="ECO:0000256" key="5">
    <source>
        <dbReference type="ARBA" id="ARBA00022840"/>
    </source>
</evidence>
<evidence type="ECO:0000256" key="8">
    <source>
        <dbReference type="SAM" id="MobiDB-lite"/>
    </source>
</evidence>
<evidence type="ECO:0000256" key="6">
    <source>
        <dbReference type="ARBA" id="ARBA00034617"/>
    </source>
</evidence>
<dbReference type="SMART" id="SM00487">
    <property type="entry name" value="DEXDc"/>
    <property type="match status" value="1"/>
</dbReference>
<evidence type="ECO:0000256" key="1">
    <source>
        <dbReference type="ARBA" id="ARBA00005446"/>
    </source>
</evidence>
<organism evidence="11 12">
    <name type="scientific">Sclerotinia borealis (strain F-4128)</name>
    <dbReference type="NCBI Taxonomy" id="1432307"/>
    <lineage>
        <taxon>Eukaryota</taxon>
        <taxon>Fungi</taxon>
        <taxon>Dikarya</taxon>
        <taxon>Ascomycota</taxon>
        <taxon>Pezizomycotina</taxon>
        <taxon>Leotiomycetes</taxon>
        <taxon>Helotiales</taxon>
        <taxon>Sclerotiniaceae</taxon>
        <taxon>Sclerotinia</taxon>
    </lineage>
</organism>
<evidence type="ECO:0000256" key="3">
    <source>
        <dbReference type="ARBA" id="ARBA00022801"/>
    </source>
</evidence>
<gene>
    <name evidence="11" type="ORF">SBOR_3859</name>
</gene>
<comment type="catalytic activity">
    <reaction evidence="6 7">
        <text>Couples ATP hydrolysis with the unwinding of duplex DNA by translocating in the 3'-5' direction.</text>
        <dbReference type="EC" id="5.6.2.4"/>
    </reaction>
</comment>
<feature type="compositionally biased region" description="Low complexity" evidence="8">
    <location>
        <begin position="473"/>
        <end position="495"/>
    </location>
</feature>
<comment type="caution">
    <text evidence="11">The sequence shown here is derived from an EMBL/GenBank/DDBJ whole genome shotgun (WGS) entry which is preliminary data.</text>
</comment>
<dbReference type="Gene3D" id="3.40.50.300">
    <property type="entry name" value="P-loop containing nucleotide triphosphate hydrolases"/>
    <property type="match status" value="2"/>
</dbReference>
<feature type="region of interest" description="Disordered" evidence="8">
    <location>
        <begin position="466"/>
        <end position="495"/>
    </location>
</feature>
<keyword evidence="2 7" id="KW-0547">Nucleotide-binding</keyword>
<dbReference type="PANTHER" id="PTHR13710:SF152">
    <property type="entry name" value="ATP-DEPENDENT DNA HELICASE Q5"/>
    <property type="match status" value="1"/>
</dbReference>
<sequence>MPLPRSNSCVDIDFTLRRIFKKTSFRPLQREVIVAALDGHDIFIQAATSFGKSLCFQLPAVIDHGITIVISPLLSLMTDQVNALRSAGIAAGSINGNTAWPERQRLLADLESGHPLTRLLYVTPEQCSTDNFRKHLRTVHEQRELARIAVDEAHCISEWGHDFRKSFKNLSWFRESFPDVPIICLTATATNQVRQDVIGTMCLSEAKLKVFRMTTNRENLHYEVRFKSDEADHFNDFLHWLKGVHRNRTENPERRAELEQKHERLDNVSGIIYTLFRQDCENLASRLRHSGIGAKAYHAGLTHEEKTETLNRWINNDKGYDVIVATTAFGMGIDKENVRFVVHWQIPKSFEGFYQEAGRAGRDGKASIHIMYYSREDRDRAYNRVSRDAKERVNLEARVKSLKALVSYCEETDVCRHKLICKYFGENEVPACDYACDWHKDVKALKKAKVNDLMSEEYVSTQRELGHYNNGYDDNNAPSNNAPSNNAPSNNTTSNDNWVFVKLTRWENGHNTSSAPLPVEIDTSAARLNLQAVEKTIWDHFIGLERDISTARDRKNLPAGAGPRTSDGIEGLSVTWQGRCSDEWSANEETVITENNLTGVWHKLTKIPTAIIHCIVKDSKLPGIEWSPTDR</sequence>
<dbReference type="InterPro" id="IPR032284">
    <property type="entry name" value="RecQ_Zn-bd"/>
</dbReference>
<protein>
    <recommendedName>
        <fullName evidence="7">ATP-dependent DNA helicase</fullName>
        <ecNumber evidence="7">5.6.2.4</ecNumber>
    </recommendedName>
</protein>
<evidence type="ECO:0000259" key="9">
    <source>
        <dbReference type="PROSITE" id="PS51192"/>
    </source>
</evidence>
<dbReference type="GO" id="GO:0000724">
    <property type="term" value="P:double-strand break repair via homologous recombination"/>
    <property type="evidence" value="ECO:0007669"/>
    <property type="project" value="TreeGrafter"/>
</dbReference>
<dbReference type="EC" id="5.6.2.4" evidence="7"/>
<dbReference type="InterPro" id="IPR011545">
    <property type="entry name" value="DEAD/DEAH_box_helicase_dom"/>
</dbReference>
<accession>W9CG88</accession>
<keyword evidence="7" id="KW-0539">Nucleus</keyword>
<dbReference type="Proteomes" id="UP000019487">
    <property type="component" value="Unassembled WGS sequence"/>
</dbReference>
<dbReference type="EMBL" id="AYSA01000166">
    <property type="protein sequence ID" value="ESZ95752.1"/>
    <property type="molecule type" value="Genomic_DNA"/>
</dbReference>
<dbReference type="STRING" id="1432307.W9CG88"/>
<dbReference type="InterPro" id="IPR027417">
    <property type="entry name" value="P-loop_NTPase"/>
</dbReference>
<dbReference type="PANTHER" id="PTHR13710">
    <property type="entry name" value="DNA HELICASE RECQ FAMILY MEMBER"/>
    <property type="match status" value="1"/>
</dbReference>
<dbReference type="OrthoDB" id="10261556at2759"/>
<dbReference type="SUPFAM" id="SSF52540">
    <property type="entry name" value="P-loop containing nucleoside triphosphate hydrolases"/>
    <property type="match status" value="1"/>
</dbReference>
<proteinExistence type="inferred from homology"/>
<evidence type="ECO:0000256" key="2">
    <source>
        <dbReference type="ARBA" id="ARBA00022741"/>
    </source>
</evidence>
<dbReference type="GO" id="GO:0005524">
    <property type="term" value="F:ATP binding"/>
    <property type="evidence" value="ECO:0007669"/>
    <property type="project" value="UniProtKB-KW"/>
</dbReference>
<evidence type="ECO:0000313" key="11">
    <source>
        <dbReference type="EMBL" id="ESZ95752.1"/>
    </source>
</evidence>
<keyword evidence="12" id="KW-1185">Reference proteome</keyword>
<dbReference type="GO" id="GO:0005634">
    <property type="term" value="C:nucleus"/>
    <property type="evidence" value="ECO:0007669"/>
    <property type="project" value="UniProtKB-SubCell"/>
</dbReference>
<dbReference type="FunFam" id="3.40.50.300:FF:001834">
    <property type="entry name" value="ATP-dependent DNA helicase"/>
    <property type="match status" value="1"/>
</dbReference>
<dbReference type="SMART" id="SM00490">
    <property type="entry name" value="HELICc"/>
    <property type="match status" value="1"/>
</dbReference>
<evidence type="ECO:0000259" key="10">
    <source>
        <dbReference type="PROSITE" id="PS51194"/>
    </source>
</evidence>
<dbReference type="Pfam" id="PF00271">
    <property type="entry name" value="Helicase_C"/>
    <property type="match status" value="1"/>
</dbReference>
<dbReference type="NCBIfam" id="TIGR00614">
    <property type="entry name" value="recQ_fam"/>
    <property type="match status" value="1"/>
</dbReference>
<dbReference type="GO" id="GO:0043138">
    <property type="term" value="F:3'-5' DNA helicase activity"/>
    <property type="evidence" value="ECO:0007669"/>
    <property type="project" value="UniProtKB-EC"/>
</dbReference>
<keyword evidence="4 7" id="KW-0347">Helicase</keyword>
<dbReference type="CDD" id="cd18794">
    <property type="entry name" value="SF2_C_RecQ"/>
    <property type="match status" value="1"/>
</dbReference>
<dbReference type="GO" id="GO:0005737">
    <property type="term" value="C:cytoplasm"/>
    <property type="evidence" value="ECO:0007669"/>
    <property type="project" value="TreeGrafter"/>
</dbReference>